<reference evidence="2 3" key="1">
    <citation type="journal article" date="2014" name="BMC Genomics">
        <title>Genome sequencing of four Aureobasidium pullulans varieties: biotechnological potential, stress tolerance, and description of new species.</title>
        <authorList>
            <person name="Gostin Ar C."/>
            <person name="Ohm R.A."/>
            <person name="Kogej T."/>
            <person name="Sonjak S."/>
            <person name="Turk M."/>
            <person name="Zajc J."/>
            <person name="Zalar P."/>
            <person name="Grube M."/>
            <person name="Sun H."/>
            <person name="Han J."/>
            <person name="Sharma A."/>
            <person name="Chiniquy J."/>
            <person name="Ngan C.Y."/>
            <person name="Lipzen A."/>
            <person name="Barry K."/>
            <person name="Grigoriev I.V."/>
            <person name="Gunde-Cimerman N."/>
        </authorList>
    </citation>
    <scope>NUCLEOTIDE SEQUENCE [LARGE SCALE GENOMIC DNA]</scope>
    <source>
        <strain evidence="2 3">EXF-150</strain>
    </source>
</reference>
<evidence type="ECO:0000256" key="1">
    <source>
        <dbReference type="SAM" id="MobiDB-lite"/>
    </source>
</evidence>
<gene>
    <name evidence="2" type="ORF">M438DRAFT_97529</name>
</gene>
<dbReference type="HOGENOM" id="CLU_877114_0_0_1"/>
<feature type="region of interest" description="Disordered" evidence="1">
    <location>
        <begin position="173"/>
        <end position="205"/>
    </location>
</feature>
<protein>
    <submittedName>
        <fullName evidence="2">Uncharacterized protein</fullName>
    </submittedName>
</protein>
<dbReference type="AlphaFoldDB" id="A0A074XBR9"/>
<proteinExistence type="predicted"/>
<dbReference type="Proteomes" id="UP000030706">
    <property type="component" value="Unassembled WGS sequence"/>
</dbReference>
<feature type="compositionally biased region" description="Basic and acidic residues" evidence="1">
    <location>
        <begin position="180"/>
        <end position="191"/>
    </location>
</feature>
<sequence length="317" mass="35159">METHTVHLISKTRNCKDLTSLSRLHKLVDTHCEQDPTVQFSRSLLECSSRTCLDMMGSGSNSVHLRCLHRSYVCVYSMPQSLCLFDYAVQSNYINLIHFQSHRCVRTRLVVAGPAQLPETLVVFIRNDITAQTATTVTTHVILSGSRSGTTISTTGSQLRRRFHLVRLTAGKSTPAQAARNDDAENPKDVRVQGSRSSAVLSAPEGRSRLHMQKNKVRAVYPPNTLCALKILPGPLPTLGKSFMHLTLVWNAMHSACFPVLTLVRVKRQHVSLRSSSAASGTLCQMIKICLITVDCIRFVRTKTHTQKLSMHAVASN</sequence>
<organism evidence="2 3">
    <name type="scientific">Aureobasidium pullulans EXF-150</name>
    <dbReference type="NCBI Taxonomy" id="1043002"/>
    <lineage>
        <taxon>Eukaryota</taxon>
        <taxon>Fungi</taxon>
        <taxon>Dikarya</taxon>
        <taxon>Ascomycota</taxon>
        <taxon>Pezizomycotina</taxon>
        <taxon>Dothideomycetes</taxon>
        <taxon>Dothideomycetidae</taxon>
        <taxon>Dothideales</taxon>
        <taxon>Saccotheciaceae</taxon>
        <taxon>Aureobasidium</taxon>
    </lineage>
</organism>
<name>A0A074XBR9_AURPU</name>
<keyword evidence="3" id="KW-1185">Reference proteome</keyword>
<dbReference type="GeneID" id="40752752"/>
<dbReference type="RefSeq" id="XP_029757326.1">
    <property type="nucleotide sequence ID" value="XM_029910446.1"/>
</dbReference>
<dbReference type="EMBL" id="KL584993">
    <property type="protein sequence ID" value="KEQ81139.1"/>
    <property type="molecule type" value="Genomic_DNA"/>
</dbReference>
<evidence type="ECO:0000313" key="3">
    <source>
        <dbReference type="Proteomes" id="UP000030706"/>
    </source>
</evidence>
<evidence type="ECO:0000313" key="2">
    <source>
        <dbReference type="EMBL" id="KEQ81139.1"/>
    </source>
</evidence>
<accession>A0A074XBR9</accession>